<name>A0A482J6L5_9BURK</name>
<dbReference type="OrthoDB" id="9788068at2"/>
<dbReference type="CDD" id="cd08964">
    <property type="entry name" value="L-asparaginase_II"/>
    <property type="match status" value="1"/>
</dbReference>
<dbReference type="PROSITE" id="PS00144">
    <property type="entry name" value="ASN_GLN_ASE_1"/>
    <property type="match status" value="1"/>
</dbReference>
<feature type="binding site" evidence="4">
    <location>
        <begin position="139"/>
        <end position="140"/>
    </location>
    <ligand>
        <name>substrate</name>
    </ligand>
</feature>
<dbReference type="AlphaFoldDB" id="A0A482J6L5"/>
<evidence type="ECO:0000256" key="5">
    <source>
        <dbReference type="PROSITE-ProRule" id="PRU10099"/>
    </source>
</evidence>
<feature type="signal peptide" evidence="8">
    <location>
        <begin position="1"/>
        <end position="41"/>
    </location>
</feature>
<dbReference type="EMBL" id="CP037902">
    <property type="protein sequence ID" value="QBP14594.1"/>
    <property type="molecule type" value="Genomic_DNA"/>
</dbReference>
<dbReference type="SUPFAM" id="SSF53774">
    <property type="entry name" value="Glutaminase/Asparaginase"/>
    <property type="match status" value="1"/>
</dbReference>
<dbReference type="SFLD" id="SFLDS00057">
    <property type="entry name" value="Glutaminase/Asparaginase"/>
    <property type="match status" value="1"/>
</dbReference>
<dbReference type="InterPro" id="IPR027473">
    <property type="entry name" value="L-asparaginase_C"/>
</dbReference>
<keyword evidence="11" id="KW-0614">Plasmid</keyword>
<evidence type="ECO:0000256" key="2">
    <source>
        <dbReference type="ARBA" id="ARBA00022801"/>
    </source>
</evidence>
<dbReference type="InterPro" id="IPR040919">
    <property type="entry name" value="Asparaginase_C"/>
</dbReference>
<dbReference type="InterPro" id="IPR036152">
    <property type="entry name" value="Asp/glu_Ase-like_sf"/>
</dbReference>
<protein>
    <submittedName>
        <fullName evidence="11">Type II asparaginase</fullName>
        <ecNumber evidence="11">3.5.1.1</ecNumber>
    </submittedName>
</protein>
<dbReference type="NCBIfam" id="TIGR00520">
    <property type="entry name" value="asnASE_II"/>
    <property type="match status" value="1"/>
</dbReference>
<evidence type="ECO:0000313" key="11">
    <source>
        <dbReference type="EMBL" id="QBP14594.1"/>
    </source>
</evidence>
<dbReference type="PROSITE" id="PS51732">
    <property type="entry name" value="ASN_GLN_ASE_3"/>
    <property type="match status" value="1"/>
</dbReference>
<feature type="binding site" evidence="4">
    <location>
        <position position="106"/>
    </location>
    <ligand>
        <name>substrate</name>
    </ligand>
</feature>
<feature type="active site" evidence="5">
    <location>
        <position position="59"/>
    </location>
</feature>
<dbReference type="PANTHER" id="PTHR11707">
    <property type="entry name" value="L-ASPARAGINASE"/>
    <property type="match status" value="1"/>
</dbReference>
<dbReference type="InterPro" id="IPR020827">
    <property type="entry name" value="Asparaginase/glutaminase_AS1"/>
</dbReference>
<evidence type="ECO:0000256" key="4">
    <source>
        <dbReference type="PIRSR" id="PIRSR001220-2"/>
    </source>
</evidence>
<keyword evidence="8" id="KW-0732">Signal</keyword>
<dbReference type="InterPro" id="IPR037152">
    <property type="entry name" value="L-asparaginase_N_sf"/>
</dbReference>
<dbReference type="InterPro" id="IPR004550">
    <property type="entry name" value="AsnASE_II"/>
</dbReference>
<evidence type="ECO:0000256" key="7">
    <source>
        <dbReference type="RuleBase" id="RU004456"/>
    </source>
</evidence>
<dbReference type="InterPro" id="IPR027475">
    <property type="entry name" value="Asparaginase/glutaminase_AS2"/>
</dbReference>
<organism evidence="11 12">
    <name type="scientific">Cupriavidus metallidurans</name>
    <dbReference type="NCBI Taxonomy" id="119219"/>
    <lineage>
        <taxon>Bacteria</taxon>
        <taxon>Pseudomonadati</taxon>
        <taxon>Pseudomonadota</taxon>
        <taxon>Betaproteobacteria</taxon>
        <taxon>Burkholderiales</taxon>
        <taxon>Burkholderiaceae</taxon>
        <taxon>Cupriavidus</taxon>
    </lineage>
</organism>
<geneLocation type="plasmid" evidence="11">
    <name>p1</name>
</geneLocation>
<dbReference type="Gene3D" id="3.40.50.40">
    <property type="match status" value="1"/>
</dbReference>
<feature type="active site" description="O-isoaspartyl threonine intermediate" evidence="3">
    <location>
        <position position="59"/>
    </location>
</feature>
<evidence type="ECO:0000256" key="8">
    <source>
        <dbReference type="SAM" id="SignalP"/>
    </source>
</evidence>
<dbReference type="EC" id="3.5.1.1" evidence="11"/>
<dbReference type="Pfam" id="PF00710">
    <property type="entry name" value="Asparaginase"/>
    <property type="match status" value="1"/>
</dbReference>
<evidence type="ECO:0000259" key="9">
    <source>
        <dbReference type="Pfam" id="PF00710"/>
    </source>
</evidence>
<evidence type="ECO:0000256" key="1">
    <source>
        <dbReference type="ARBA" id="ARBA00010518"/>
    </source>
</evidence>
<dbReference type="SMART" id="SM00870">
    <property type="entry name" value="Asparaginase"/>
    <property type="match status" value="1"/>
</dbReference>
<feature type="domain" description="L-asparaginase N-terminal" evidence="9">
    <location>
        <begin position="50"/>
        <end position="239"/>
    </location>
</feature>
<feature type="active site" evidence="6">
    <location>
        <position position="139"/>
    </location>
</feature>
<evidence type="ECO:0000313" key="12">
    <source>
        <dbReference type="Proteomes" id="UP000253772"/>
    </source>
</evidence>
<dbReference type="PIRSF" id="PIRSF001220">
    <property type="entry name" value="L-ASNase_gatD"/>
    <property type="match status" value="1"/>
</dbReference>
<dbReference type="GO" id="GO:0006528">
    <property type="term" value="P:asparagine metabolic process"/>
    <property type="evidence" value="ECO:0007669"/>
    <property type="project" value="InterPro"/>
</dbReference>
<dbReference type="RefSeq" id="WP_080711477.1">
    <property type="nucleotide sequence ID" value="NZ_CP037902.1"/>
</dbReference>
<comment type="similarity">
    <text evidence="1 7">Belongs to the asparaginase 1 family.</text>
</comment>
<dbReference type="Proteomes" id="UP000253772">
    <property type="component" value="Plasmid p1"/>
</dbReference>
<proteinExistence type="inferred from homology"/>
<dbReference type="PROSITE" id="PS00917">
    <property type="entry name" value="ASN_GLN_ASE_2"/>
    <property type="match status" value="1"/>
</dbReference>
<evidence type="ECO:0000259" key="10">
    <source>
        <dbReference type="Pfam" id="PF17763"/>
    </source>
</evidence>
<accession>A0A482J6L5</accession>
<dbReference type="InterPro" id="IPR027474">
    <property type="entry name" value="L-asparaginase_N"/>
</dbReference>
<feature type="chain" id="PRO_5019773380" evidence="8">
    <location>
        <begin position="42"/>
        <end position="371"/>
    </location>
</feature>
<dbReference type="FunFam" id="3.40.50.1170:FF:000001">
    <property type="entry name" value="L-asparaginase 2"/>
    <property type="match status" value="1"/>
</dbReference>
<dbReference type="PRINTS" id="PR00139">
    <property type="entry name" value="ASNGLNASE"/>
</dbReference>
<evidence type="ECO:0000256" key="3">
    <source>
        <dbReference type="PIRSR" id="PIRSR001220-1"/>
    </source>
</evidence>
<dbReference type="InterPro" id="IPR006034">
    <property type="entry name" value="Asparaginase/glutaminase-like"/>
</dbReference>
<feature type="domain" description="Asparaginase/glutaminase C-terminal" evidence="10">
    <location>
        <begin position="264"/>
        <end position="368"/>
    </location>
</feature>
<dbReference type="GeneID" id="92820714"/>
<dbReference type="Pfam" id="PF17763">
    <property type="entry name" value="Asparaginase_C"/>
    <property type="match status" value="1"/>
</dbReference>
<sequence>MFKLKSVEHSVTQQRTLPGRFRWLITQCFILAATLSTGAHAQPTEAALPRVAVLATGGTIAGTGASETQTTAYTSGVLTADALLRSVPSLEKVARVSGEQISNVGSDNMTNEILLKLAKRVNALLAQPDIAGVVITHGTDTLEETAYFLNLVVKSDKPVVVTGAMRPSTAISADGPSNILQAVTVAAAPSARGRGVMIVLNDRIGAARYVTKTNANSLDTFKGQDAGYLGTLVDQVPYFETTTAKPHTKATPFDVAKLDVLPEVAVIAHYQSDSGFMYEAAANNGIKGIIASGVGAGSVSLRAIPSIKKAMGQGIVVVRSSRTGGGFVPDDPAYPGLVADSLNPQKARILLMLALTLTKDPKRIQEYFHTY</sequence>
<reference evidence="11 12" key="1">
    <citation type="submission" date="2019-03" db="EMBL/GenBank/DDBJ databases">
        <title>Comparative insights into the high quality Complete genome sequence of highly metal resistant Cupriavidus metallidurans strain BS1 isolated from a gold-copper mine.</title>
        <authorList>
            <person name="Mazhar H.S."/>
            <person name="Rensing C."/>
        </authorList>
    </citation>
    <scope>NUCLEOTIDE SEQUENCE [LARGE SCALE GENOMIC DNA]</scope>
    <source>
        <strain evidence="11 12">BS1</strain>
        <plasmid evidence="11 12">p1</plasmid>
    </source>
</reference>
<dbReference type="PANTHER" id="PTHR11707:SF28">
    <property type="entry name" value="60 KDA LYSOPHOSPHOLIPASE"/>
    <property type="match status" value="1"/>
</dbReference>
<dbReference type="PIRSF" id="PIRSF500176">
    <property type="entry name" value="L_ASNase"/>
    <property type="match status" value="1"/>
</dbReference>
<dbReference type="Gene3D" id="3.40.50.1170">
    <property type="entry name" value="L-asparaginase, N-terminal domain"/>
    <property type="match status" value="1"/>
</dbReference>
<gene>
    <name evidence="11" type="ORF">DDF84_033435</name>
</gene>
<dbReference type="GO" id="GO:0004067">
    <property type="term" value="F:asparaginase activity"/>
    <property type="evidence" value="ECO:0007669"/>
    <property type="project" value="UniProtKB-UniRule"/>
</dbReference>
<evidence type="ECO:0000256" key="6">
    <source>
        <dbReference type="PROSITE-ProRule" id="PRU10100"/>
    </source>
</evidence>
<keyword evidence="2 11" id="KW-0378">Hydrolase</keyword>